<evidence type="ECO:0000259" key="12">
    <source>
        <dbReference type="SMART" id="SM00482"/>
    </source>
</evidence>
<dbReference type="SUPFAM" id="SSF88723">
    <property type="entry name" value="PIN domain-like"/>
    <property type="match status" value="1"/>
</dbReference>
<dbReference type="InterPro" id="IPR002298">
    <property type="entry name" value="DNA_polymerase_A"/>
</dbReference>
<dbReference type="FunFam" id="3.40.50.1010:FF:000001">
    <property type="entry name" value="DNA polymerase I"/>
    <property type="match status" value="1"/>
</dbReference>
<keyword evidence="6" id="KW-0378">Hydrolase</keyword>
<dbReference type="EMBL" id="CAEZWL010000031">
    <property type="protein sequence ID" value="CAB4658546.1"/>
    <property type="molecule type" value="Genomic_DNA"/>
</dbReference>
<dbReference type="Pfam" id="PF01367">
    <property type="entry name" value="5_3_exonuc"/>
    <property type="match status" value="1"/>
</dbReference>
<evidence type="ECO:0000256" key="4">
    <source>
        <dbReference type="ARBA" id="ARBA00022722"/>
    </source>
</evidence>
<accession>A0A6J6LAB7</accession>
<keyword evidence="4" id="KW-0540">Nuclease</keyword>
<dbReference type="InterPro" id="IPR029060">
    <property type="entry name" value="PIN-like_dom_sf"/>
</dbReference>
<keyword evidence="9" id="KW-0238">DNA-binding</keyword>
<dbReference type="InterPro" id="IPR036279">
    <property type="entry name" value="5-3_exonuclease_C_sf"/>
</dbReference>
<dbReference type="InterPro" id="IPR001098">
    <property type="entry name" value="DNA-dir_DNA_pol_A_palm_dom"/>
</dbReference>
<dbReference type="PRINTS" id="PR00868">
    <property type="entry name" value="DNAPOLI"/>
</dbReference>
<reference evidence="13" key="1">
    <citation type="submission" date="2020-05" db="EMBL/GenBank/DDBJ databases">
        <authorList>
            <person name="Chiriac C."/>
            <person name="Salcher M."/>
            <person name="Ghai R."/>
            <person name="Kavagutti S V."/>
        </authorList>
    </citation>
    <scope>NUCLEOTIDE SEQUENCE</scope>
</reference>
<dbReference type="FunFam" id="1.10.150.20:FF:000002">
    <property type="entry name" value="DNA polymerase I"/>
    <property type="match status" value="1"/>
</dbReference>
<name>A0A6J6LAB7_9ZZZZ</name>
<dbReference type="Pfam" id="PF02739">
    <property type="entry name" value="5_3_exonuc_N"/>
    <property type="match status" value="1"/>
</dbReference>
<dbReference type="CDD" id="cd09898">
    <property type="entry name" value="H3TH_53EXO"/>
    <property type="match status" value="1"/>
</dbReference>
<evidence type="ECO:0000256" key="7">
    <source>
        <dbReference type="ARBA" id="ARBA00022839"/>
    </source>
</evidence>
<keyword evidence="5" id="KW-0227">DNA damage</keyword>
<dbReference type="FunFam" id="1.10.150.20:FF:000003">
    <property type="entry name" value="DNA polymerase I"/>
    <property type="match status" value="1"/>
</dbReference>
<dbReference type="Gene3D" id="3.30.420.10">
    <property type="entry name" value="Ribonuclease H-like superfamily/Ribonuclease H"/>
    <property type="match status" value="1"/>
</dbReference>
<dbReference type="PANTHER" id="PTHR10133:SF27">
    <property type="entry name" value="DNA POLYMERASE NU"/>
    <property type="match status" value="1"/>
</dbReference>
<dbReference type="InterPro" id="IPR002421">
    <property type="entry name" value="5-3_exonuclease"/>
</dbReference>
<dbReference type="InterPro" id="IPR043502">
    <property type="entry name" value="DNA/RNA_pol_sf"/>
</dbReference>
<dbReference type="SMART" id="SM00279">
    <property type="entry name" value="HhH2"/>
    <property type="match status" value="1"/>
</dbReference>
<dbReference type="InterPro" id="IPR008918">
    <property type="entry name" value="HhH2"/>
</dbReference>
<keyword evidence="7" id="KW-0269">Exonuclease</keyword>
<feature type="domain" description="5'-3' exonuclease" evidence="11">
    <location>
        <begin position="6"/>
        <end position="266"/>
    </location>
</feature>
<dbReference type="SMART" id="SM00482">
    <property type="entry name" value="POLAc"/>
    <property type="match status" value="1"/>
</dbReference>
<dbReference type="SUPFAM" id="SSF56672">
    <property type="entry name" value="DNA/RNA polymerases"/>
    <property type="match status" value="1"/>
</dbReference>
<dbReference type="Gene3D" id="1.10.150.20">
    <property type="entry name" value="5' to 3' exonuclease, C-terminal subdomain"/>
    <property type="match status" value="2"/>
</dbReference>
<dbReference type="InterPro" id="IPR012337">
    <property type="entry name" value="RNaseH-like_sf"/>
</dbReference>
<dbReference type="Gene3D" id="1.20.1060.10">
    <property type="entry name" value="Taq DNA Polymerase, Chain T, domain 4"/>
    <property type="match status" value="1"/>
</dbReference>
<evidence type="ECO:0000256" key="3">
    <source>
        <dbReference type="ARBA" id="ARBA00022705"/>
    </source>
</evidence>
<sequence>MAKNEKRLLLIDGHSMAYRAFFALPAENFTTATGQHTNAIYGFATMLISLLKDEKPTHVAVAFDVSRKTFRTEIFPEYKANRAKTPDEFRSQMSYLNDLVKGFGITAFSVEGFEADDIIATLATRAEKDGFDVLICTGDRDSFQLVTESITVLYPKRGVSEMVRMTPQAVVEKYQMTPLQYPDFAALRGDPSDNLPSIPGVGEKTAAKWIIEYGSLEKLLEKTDEVGGKVGIALRENIESVKRNRELTQLIHSVDIEADPAALAWSGVALSDLAPLFETLEFRTLKDRLAVIANSRSEKAGSEKAGSANEAPVESSLFSRELDQKVLTPSELSAKIVKHVGEISLSYEITDEIVHRYAVALSPSEVYVVHASDLGSWSVDAKIPKIVHDGKTLSRKQEIEGIIFDTSLAAYVLNPGVRTHEIADLLERYGDGSTLDLSSPESSVASMASQLFTLRTSLDQELKSRGVDGLLYDLELPIAHLLALMERRGVAVDREKLTSLLNYFESEVAAQTKIAHDSVGHEFNVASPKQLQVVLFEELGLPKTKKIKTGFTTDAEALAWLFAKSAHPVLAALLRIRETKKLATTIEGLIAEIAADQRIHTHFAQTVTATGRLSSVGPNLQNIPVRTEEGRKIRDCFIAGKGFDQLITADYSQIEMRIMAHLSNDQHLLEAFSSGEDLHATVAAEVFDVAATDVDPEMRRQIKAMSYGLAYGLSSYGLAAQLDLSPPAAQDLMDRYFLRFGGIRDYLKNVVEEARKVGYTETVLGRRRYLPDLMQDNRARREIAERMALNAPIQGSAADIIKLAMLNVQKALVAEGLRSRLLLQVHDELILESVTEEIDIATEILRREMGNAYPLKAPLDVNVGVGVSWNQAAH</sequence>
<gene>
    <name evidence="13" type="ORF">UFOPK2243_00970</name>
</gene>
<evidence type="ECO:0000256" key="8">
    <source>
        <dbReference type="ARBA" id="ARBA00022932"/>
    </source>
</evidence>
<dbReference type="GO" id="GO:0003677">
    <property type="term" value="F:DNA binding"/>
    <property type="evidence" value="ECO:0007669"/>
    <property type="project" value="UniProtKB-KW"/>
</dbReference>
<dbReference type="GO" id="GO:0003887">
    <property type="term" value="F:DNA-directed DNA polymerase activity"/>
    <property type="evidence" value="ECO:0007669"/>
    <property type="project" value="UniProtKB-KW"/>
</dbReference>
<dbReference type="InterPro" id="IPR036397">
    <property type="entry name" value="RNaseH_sf"/>
</dbReference>
<evidence type="ECO:0000256" key="1">
    <source>
        <dbReference type="ARBA" id="ARBA00022679"/>
    </source>
</evidence>
<dbReference type="SMART" id="SM00475">
    <property type="entry name" value="53EXOc"/>
    <property type="match status" value="1"/>
</dbReference>
<dbReference type="InterPro" id="IPR020046">
    <property type="entry name" value="5-3_exonucl_a-hlix_arch_N"/>
</dbReference>
<evidence type="ECO:0000256" key="2">
    <source>
        <dbReference type="ARBA" id="ARBA00022695"/>
    </source>
</evidence>
<keyword evidence="1" id="KW-0808">Transferase</keyword>
<keyword evidence="8" id="KW-0239">DNA-directed DNA polymerase</keyword>
<keyword evidence="2" id="KW-0548">Nucleotidyltransferase</keyword>
<dbReference type="SUPFAM" id="SSF47807">
    <property type="entry name" value="5' to 3' exonuclease, C-terminal subdomain"/>
    <property type="match status" value="1"/>
</dbReference>
<dbReference type="Gene3D" id="3.30.70.370">
    <property type="match status" value="1"/>
</dbReference>
<dbReference type="GO" id="GO:0006302">
    <property type="term" value="P:double-strand break repair"/>
    <property type="evidence" value="ECO:0007669"/>
    <property type="project" value="TreeGrafter"/>
</dbReference>
<dbReference type="Gene3D" id="3.40.50.1010">
    <property type="entry name" value="5'-nuclease"/>
    <property type="match status" value="1"/>
</dbReference>
<dbReference type="SUPFAM" id="SSF53098">
    <property type="entry name" value="Ribonuclease H-like"/>
    <property type="match status" value="1"/>
</dbReference>
<evidence type="ECO:0000256" key="10">
    <source>
        <dbReference type="ARBA" id="ARBA00023204"/>
    </source>
</evidence>
<keyword evidence="3" id="KW-0235">DNA replication</keyword>
<dbReference type="GO" id="GO:0008409">
    <property type="term" value="F:5'-3' exonuclease activity"/>
    <property type="evidence" value="ECO:0007669"/>
    <property type="project" value="InterPro"/>
</dbReference>
<keyword evidence="10" id="KW-0234">DNA repair</keyword>
<evidence type="ECO:0000256" key="9">
    <source>
        <dbReference type="ARBA" id="ARBA00023125"/>
    </source>
</evidence>
<evidence type="ECO:0000256" key="5">
    <source>
        <dbReference type="ARBA" id="ARBA00022763"/>
    </source>
</evidence>
<evidence type="ECO:0000256" key="6">
    <source>
        <dbReference type="ARBA" id="ARBA00022801"/>
    </source>
</evidence>
<dbReference type="NCBIfam" id="NF004397">
    <property type="entry name" value="PRK05755.1"/>
    <property type="match status" value="1"/>
</dbReference>
<dbReference type="AlphaFoldDB" id="A0A6J6LAB7"/>
<dbReference type="GO" id="GO:0006261">
    <property type="term" value="P:DNA-templated DNA replication"/>
    <property type="evidence" value="ECO:0007669"/>
    <property type="project" value="InterPro"/>
</dbReference>
<protein>
    <submittedName>
        <fullName evidence="13">Unannotated protein</fullName>
    </submittedName>
</protein>
<organism evidence="13">
    <name type="scientific">freshwater metagenome</name>
    <dbReference type="NCBI Taxonomy" id="449393"/>
    <lineage>
        <taxon>unclassified sequences</taxon>
        <taxon>metagenomes</taxon>
        <taxon>ecological metagenomes</taxon>
    </lineage>
</organism>
<dbReference type="NCBIfam" id="TIGR00593">
    <property type="entry name" value="pola"/>
    <property type="match status" value="1"/>
</dbReference>
<proteinExistence type="predicted"/>
<evidence type="ECO:0000259" key="11">
    <source>
        <dbReference type="SMART" id="SM00475"/>
    </source>
</evidence>
<dbReference type="Pfam" id="PF00476">
    <property type="entry name" value="DNA_pol_A"/>
    <property type="match status" value="1"/>
</dbReference>
<feature type="domain" description="DNA-directed DNA polymerase family A palm" evidence="12">
    <location>
        <begin position="630"/>
        <end position="837"/>
    </location>
</feature>
<dbReference type="InterPro" id="IPR020045">
    <property type="entry name" value="DNA_polI_H3TH"/>
</dbReference>
<dbReference type="CDD" id="cd09859">
    <property type="entry name" value="PIN_53EXO"/>
    <property type="match status" value="1"/>
</dbReference>
<dbReference type="PANTHER" id="PTHR10133">
    <property type="entry name" value="DNA POLYMERASE I"/>
    <property type="match status" value="1"/>
</dbReference>
<dbReference type="InterPro" id="IPR018320">
    <property type="entry name" value="DNA_polymerase_1"/>
</dbReference>
<dbReference type="CDD" id="cd08637">
    <property type="entry name" value="DNA_pol_A_pol_I_C"/>
    <property type="match status" value="1"/>
</dbReference>
<evidence type="ECO:0000313" key="13">
    <source>
        <dbReference type="EMBL" id="CAB4658546.1"/>
    </source>
</evidence>
<dbReference type="CDD" id="cd06140">
    <property type="entry name" value="DNA_polA_I_Bacillus_like_exo"/>
    <property type="match status" value="1"/>
</dbReference>